<evidence type="ECO:0000256" key="3">
    <source>
        <dbReference type="ARBA" id="ARBA00013194"/>
    </source>
</evidence>
<evidence type="ECO:0000259" key="13">
    <source>
        <dbReference type="PROSITE" id="PS50059"/>
    </source>
</evidence>
<comment type="function">
    <text evidence="8 10">Involved in protein export. Acts as a chaperone by maintaining the newly synthesized protein in an open conformation. Functions as a peptidyl-prolyl cis-trans isomerase.</text>
</comment>
<dbReference type="PIRSF" id="PIRSF003095">
    <property type="entry name" value="Trigger_factor"/>
    <property type="match status" value="1"/>
</dbReference>
<reference evidence="15" key="1">
    <citation type="journal article" date="2019" name="Int. J. Syst. Evol. Microbiol.">
        <title>The Global Catalogue of Microorganisms (GCM) 10K type strain sequencing project: providing services to taxonomists for standard genome sequencing and annotation.</title>
        <authorList>
            <consortium name="The Broad Institute Genomics Platform"/>
            <consortium name="The Broad Institute Genome Sequencing Center for Infectious Disease"/>
            <person name="Wu L."/>
            <person name="Ma J."/>
        </authorList>
    </citation>
    <scope>NUCLEOTIDE SEQUENCE [LARGE SCALE GENOMIC DNA]</scope>
    <source>
        <strain evidence="15">CGMCC 1.19062</strain>
    </source>
</reference>
<dbReference type="PANTHER" id="PTHR30560:SF3">
    <property type="entry name" value="TRIGGER FACTOR-LIKE PROTEIN TIG, CHLOROPLASTIC"/>
    <property type="match status" value="1"/>
</dbReference>
<keyword evidence="7 10" id="KW-0413">Isomerase</keyword>
<dbReference type="Gene3D" id="1.10.3120.10">
    <property type="entry name" value="Trigger factor, C-terminal domain"/>
    <property type="match status" value="1"/>
</dbReference>
<dbReference type="InterPro" id="IPR008880">
    <property type="entry name" value="Trigger_fac_C"/>
</dbReference>
<dbReference type="InterPro" id="IPR027304">
    <property type="entry name" value="Trigger_fact/SurA_dom_sf"/>
</dbReference>
<keyword evidence="10 12" id="KW-0131">Cell cycle</keyword>
<dbReference type="InterPro" id="IPR005215">
    <property type="entry name" value="Trig_fac"/>
</dbReference>
<evidence type="ECO:0000256" key="1">
    <source>
        <dbReference type="ARBA" id="ARBA00000971"/>
    </source>
</evidence>
<evidence type="ECO:0000313" key="15">
    <source>
        <dbReference type="Proteomes" id="UP001597295"/>
    </source>
</evidence>
<gene>
    <name evidence="10 14" type="primary">tig</name>
    <name evidence="14" type="ORF">ACFSM5_00370</name>
</gene>
<keyword evidence="10" id="KW-0963">Cytoplasm</keyword>
<organism evidence="14 15">
    <name type="scientific">Lacibacterium aquatile</name>
    <dbReference type="NCBI Taxonomy" id="1168082"/>
    <lineage>
        <taxon>Bacteria</taxon>
        <taxon>Pseudomonadati</taxon>
        <taxon>Pseudomonadota</taxon>
        <taxon>Alphaproteobacteria</taxon>
        <taxon>Rhodospirillales</taxon>
        <taxon>Rhodospirillaceae</taxon>
    </lineage>
</organism>
<keyword evidence="15" id="KW-1185">Reference proteome</keyword>
<dbReference type="PANTHER" id="PTHR30560">
    <property type="entry name" value="TRIGGER FACTOR CHAPERONE AND PEPTIDYL-PROLYL CIS/TRANS ISOMERASE"/>
    <property type="match status" value="1"/>
</dbReference>
<name>A0ABW5DP41_9PROT</name>
<proteinExistence type="inferred from homology"/>
<comment type="catalytic activity">
    <reaction evidence="1 10 11">
        <text>[protein]-peptidylproline (omega=180) = [protein]-peptidylproline (omega=0)</text>
        <dbReference type="Rhea" id="RHEA:16237"/>
        <dbReference type="Rhea" id="RHEA-COMP:10747"/>
        <dbReference type="Rhea" id="RHEA-COMP:10748"/>
        <dbReference type="ChEBI" id="CHEBI:83833"/>
        <dbReference type="ChEBI" id="CHEBI:83834"/>
        <dbReference type="EC" id="5.2.1.8"/>
    </reaction>
</comment>
<dbReference type="InterPro" id="IPR008881">
    <property type="entry name" value="Trigger_fac_ribosome-bd_bac"/>
</dbReference>
<protein>
    <recommendedName>
        <fullName evidence="4 10">Trigger factor</fullName>
        <shortName evidence="10">TF</shortName>
        <ecNumber evidence="3 10">5.2.1.8</ecNumber>
    </recommendedName>
    <alternativeName>
        <fullName evidence="9 10">PPIase</fullName>
    </alternativeName>
</protein>
<keyword evidence="10 12" id="KW-0132">Cell division</keyword>
<dbReference type="InterPro" id="IPR036611">
    <property type="entry name" value="Trigger_fac_ribosome-bd_sf"/>
</dbReference>
<dbReference type="InterPro" id="IPR037041">
    <property type="entry name" value="Trigger_fac_C_sf"/>
</dbReference>
<accession>A0ABW5DP41</accession>
<evidence type="ECO:0000256" key="2">
    <source>
        <dbReference type="ARBA" id="ARBA00005464"/>
    </source>
</evidence>
<feature type="domain" description="PPIase FKBP-type" evidence="13">
    <location>
        <begin position="163"/>
        <end position="243"/>
    </location>
</feature>
<comment type="domain">
    <text evidence="10">Consists of 3 domains; the N-terminus binds the ribosome, the middle domain has PPIase activity, while the C-terminus has intrinsic chaperone activity on its own.</text>
</comment>
<evidence type="ECO:0000256" key="11">
    <source>
        <dbReference type="PROSITE-ProRule" id="PRU00277"/>
    </source>
</evidence>
<keyword evidence="5 10" id="KW-0697">Rotamase</keyword>
<comment type="similarity">
    <text evidence="2 10 12">Belongs to the FKBP-type PPIase family. Tig subfamily.</text>
</comment>
<dbReference type="Gene3D" id="3.30.70.1050">
    <property type="entry name" value="Trigger factor ribosome-binding domain"/>
    <property type="match status" value="1"/>
</dbReference>
<dbReference type="Gene3D" id="3.10.50.40">
    <property type="match status" value="1"/>
</dbReference>
<dbReference type="Pfam" id="PF05698">
    <property type="entry name" value="Trigger_C"/>
    <property type="match status" value="1"/>
</dbReference>
<dbReference type="HAMAP" id="MF_00303">
    <property type="entry name" value="Trigger_factor_Tig"/>
    <property type="match status" value="1"/>
</dbReference>
<evidence type="ECO:0000256" key="7">
    <source>
        <dbReference type="ARBA" id="ARBA00023235"/>
    </source>
</evidence>
<evidence type="ECO:0000256" key="10">
    <source>
        <dbReference type="HAMAP-Rule" id="MF_00303"/>
    </source>
</evidence>
<dbReference type="RefSeq" id="WP_379873924.1">
    <property type="nucleotide sequence ID" value="NZ_JBHUIP010000001.1"/>
</dbReference>
<dbReference type="SUPFAM" id="SSF109998">
    <property type="entry name" value="Triger factor/SurA peptide-binding domain-like"/>
    <property type="match status" value="1"/>
</dbReference>
<dbReference type="Pfam" id="PF00254">
    <property type="entry name" value="FKBP_C"/>
    <property type="match status" value="1"/>
</dbReference>
<comment type="subcellular location">
    <subcellularLocation>
        <location evidence="10">Cytoplasm</location>
    </subcellularLocation>
    <text evidence="10">About half TF is bound to the ribosome near the polypeptide exit tunnel while the other half is free in the cytoplasm.</text>
</comment>
<evidence type="ECO:0000313" key="14">
    <source>
        <dbReference type="EMBL" id="MFD2261321.1"/>
    </source>
</evidence>
<dbReference type="PROSITE" id="PS50059">
    <property type="entry name" value="FKBP_PPIASE"/>
    <property type="match status" value="1"/>
</dbReference>
<evidence type="ECO:0000256" key="9">
    <source>
        <dbReference type="ARBA" id="ARBA00029986"/>
    </source>
</evidence>
<comment type="caution">
    <text evidence="14">The sequence shown here is derived from an EMBL/GenBank/DDBJ whole genome shotgun (WGS) entry which is preliminary data.</text>
</comment>
<dbReference type="NCBIfam" id="TIGR00115">
    <property type="entry name" value="tig"/>
    <property type="match status" value="1"/>
</dbReference>
<dbReference type="Pfam" id="PF05697">
    <property type="entry name" value="Trigger_N"/>
    <property type="match status" value="1"/>
</dbReference>
<evidence type="ECO:0000256" key="4">
    <source>
        <dbReference type="ARBA" id="ARBA00016902"/>
    </source>
</evidence>
<dbReference type="EMBL" id="JBHUIP010000001">
    <property type="protein sequence ID" value="MFD2261321.1"/>
    <property type="molecule type" value="Genomic_DNA"/>
</dbReference>
<dbReference type="Proteomes" id="UP001597295">
    <property type="component" value="Unassembled WGS sequence"/>
</dbReference>
<evidence type="ECO:0000256" key="12">
    <source>
        <dbReference type="RuleBase" id="RU003914"/>
    </source>
</evidence>
<dbReference type="InterPro" id="IPR046357">
    <property type="entry name" value="PPIase_dom_sf"/>
</dbReference>
<evidence type="ECO:0000256" key="6">
    <source>
        <dbReference type="ARBA" id="ARBA00023186"/>
    </source>
</evidence>
<evidence type="ECO:0000256" key="8">
    <source>
        <dbReference type="ARBA" id="ARBA00024849"/>
    </source>
</evidence>
<dbReference type="SUPFAM" id="SSF54534">
    <property type="entry name" value="FKBP-like"/>
    <property type="match status" value="1"/>
</dbReference>
<dbReference type="EC" id="5.2.1.8" evidence="3 10"/>
<dbReference type="GO" id="GO:0003755">
    <property type="term" value="F:peptidyl-prolyl cis-trans isomerase activity"/>
    <property type="evidence" value="ECO:0007669"/>
    <property type="project" value="UniProtKB-EC"/>
</dbReference>
<dbReference type="SUPFAM" id="SSF102735">
    <property type="entry name" value="Trigger factor ribosome-binding domain"/>
    <property type="match status" value="1"/>
</dbReference>
<sequence length="440" mass="48031">MQVTETLAEGLKRQFKVAVPAADVAGHVEAKLADVQKTVKLPGFRPGKVPLSLVRQRFLPSIMGEVLEAAVNDASTKLLAEKALRPALQPKVEVKNFGAEEGLEFEMTVELLPEITPVDMSKLELERPTATVGDAEVEKALDRLKEGYKQTKPVAKARAAKKGDTAVINFLGKVDGVAFEGGAGEGFHLELGSGTFIPGFEEGVIGMKPGAEKDVDVTFPENYGAANLAGKAAVFTVTLTELREKAPVEVDETFLKAFGMETEEALREALKGQVEREFAVAARQKVKRVLLDKLDEAHSFDVPPTLAEAEFKSIWAQYEASKQAGEEDPALAGKSEDEVKAEYQRIADRRVRLGLLLAEVGRAQTVEVTEQEVRMAVFDVARRYPGQERQVIEFYSKNPDAMASLRAPIFEDKVVDYILGVAKITDKQVSAEELFEAEAA</sequence>
<evidence type="ECO:0000256" key="5">
    <source>
        <dbReference type="ARBA" id="ARBA00023110"/>
    </source>
</evidence>
<keyword evidence="6 10" id="KW-0143">Chaperone</keyword>
<dbReference type="InterPro" id="IPR001179">
    <property type="entry name" value="PPIase_FKBP_dom"/>
</dbReference>